<reference evidence="1 2" key="1">
    <citation type="submission" date="2019-09" db="EMBL/GenBank/DDBJ databases">
        <title>Taxonomy of Antarctic Massilia spp.: description of Massilia rubra sp. nov., Massilia aquatica sp. nov., Massilia mucilaginosa sp. nov., Massilia frigida sp. nov. isolated from streams, lakes and regoliths.</title>
        <authorList>
            <person name="Holochova P."/>
            <person name="Sedlacek I."/>
            <person name="Kralova S."/>
            <person name="Maslanova I."/>
            <person name="Busse H.-J."/>
            <person name="Stankova E."/>
            <person name="Vrbovska V."/>
            <person name="Kovarovic V."/>
            <person name="Bartak M."/>
            <person name="Svec P."/>
            <person name="Pantucek R."/>
        </authorList>
    </citation>
    <scope>NUCLEOTIDE SEQUENCE [LARGE SCALE GENOMIC DNA]</scope>
    <source>
        <strain evidence="1 2">CCM 8693</strain>
    </source>
</reference>
<comment type="caution">
    <text evidence="1">The sequence shown here is derived from an EMBL/GenBank/DDBJ whole genome shotgun (WGS) entry which is preliminary data.</text>
</comment>
<organism evidence="1 2">
    <name type="scientific">Massilia aquatica</name>
    <dbReference type="NCBI Taxonomy" id="2609000"/>
    <lineage>
        <taxon>Bacteria</taxon>
        <taxon>Pseudomonadati</taxon>
        <taxon>Pseudomonadota</taxon>
        <taxon>Betaproteobacteria</taxon>
        <taxon>Burkholderiales</taxon>
        <taxon>Oxalobacteraceae</taxon>
        <taxon>Telluria group</taxon>
        <taxon>Massilia</taxon>
    </lineage>
</organism>
<accession>A0ABX0MC02</accession>
<dbReference type="RefSeq" id="WP_167078482.1">
    <property type="nucleotide sequence ID" value="NZ_VVIW01000012.1"/>
</dbReference>
<keyword evidence="2" id="KW-1185">Reference proteome</keyword>
<proteinExistence type="predicted"/>
<sequence>MFNSRFGPFDGGSWEALCQQIFKQKYKVEDYQPIPASPGDFGLEGFTLKSGWGFQCYCPNTHYERSELYEKQRDKITADLGKLHFYKDQIPRYIGTTVLNHWVLVTPEFNRHALIAHARTKELEVRSWGLPFISSDFTVLVFDGDDFIVEMNTIRASLGQSLIFDDVAPALPELNGEREDYEENVRRKSEKRLAHKTTLVDFNERVQRMHQRTLEEFLGADGLLRRIESRAPAIFSRLVRLINEFENYVVLTSDTWEGSAEALTTKVRETLEIRIVNELSPGIDSTMASAVARHMVARWLAICELDYD</sequence>
<name>A0ABX0MC02_9BURK</name>
<dbReference type="Proteomes" id="UP000819052">
    <property type="component" value="Unassembled WGS sequence"/>
</dbReference>
<dbReference type="EMBL" id="VVIW01000012">
    <property type="protein sequence ID" value="NHZ42490.1"/>
    <property type="molecule type" value="Genomic_DNA"/>
</dbReference>
<gene>
    <name evidence="1" type="ORF">F1609_20265</name>
</gene>
<protein>
    <submittedName>
        <fullName evidence="1">Uncharacterized protein</fullName>
    </submittedName>
</protein>
<evidence type="ECO:0000313" key="2">
    <source>
        <dbReference type="Proteomes" id="UP000819052"/>
    </source>
</evidence>
<evidence type="ECO:0000313" key="1">
    <source>
        <dbReference type="EMBL" id="NHZ42490.1"/>
    </source>
</evidence>